<dbReference type="GO" id="GO:0009103">
    <property type="term" value="P:lipopolysaccharide biosynthetic process"/>
    <property type="evidence" value="ECO:0007669"/>
    <property type="project" value="TreeGrafter"/>
</dbReference>
<evidence type="ECO:0000313" key="4">
    <source>
        <dbReference type="EMBL" id="TET30138.1"/>
    </source>
</evidence>
<feature type="domain" description="Glycosyltransferase subfamily 4-like N-terminal" evidence="3">
    <location>
        <begin position="24"/>
        <end position="173"/>
    </location>
</feature>
<evidence type="ECO:0000256" key="1">
    <source>
        <dbReference type="ARBA" id="ARBA00022679"/>
    </source>
</evidence>
<reference evidence="4 5" key="1">
    <citation type="submission" date="2019-03" db="EMBL/GenBank/DDBJ databases">
        <title>Metabolic potential of uncultured bacteria and archaea associated with petroleum seepage in deep-sea sediments.</title>
        <authorList>
            <person name="Dong X."/>
            <person name="Hubert C."/>
        </authorList>
    </citation>
    <scope>NUCLEOTIDE SEQUENCE [LARGE SCALE GENOMIC DNA]</scope>
    <source>
        <strain evidence="4">E44_bin3</strain>
    </source>
</reference>
<dbReference type="SUPFAM" id="SSF53756">
    <property type="entry name" value="UDP-Glycosyltransferase/glycogen phosphorylase"/>
    <property type="match status" value="1"/>
</dbReference>
<dbReference type="PANTHER" id="PTHR46401:SF2">
    <property type="entry name" value="GLYCOSYLTRANSFERASE WBBK-RELATED"/>
    <property type="match status" value="1"/>
</dbReference>
<dbReference type="EMBL" id="SOJT01000047">
    <property type="protein sequence ID" value="TET30138.1"/>
    <property type="molecule type" value="Genomic_DNA"/>
</dbReference>
<dbReference type="InterPro" id="IPR028098">
    <property type="entry name" value="Glyco_trans_4-like_N"/>
</dbReference>
<sequence>MFSQSEVSFMRIGIISTYPPMQCGIAAYCSYLVSELEAKGPSNKIHIVSPFGKGEGSFYSVSSLDGLAVSERVFNAMAAFQPDVVHIQHEYGLYGPNHGVAIIPLLYRLKLASIPIIVTLHTVYDSFSQHQKLITEAICRIADAIIVHEEYQRQSIGREIFPFEHIYVVPHGVRIVDPVPEAKNQLGMRGKKIVLLCGYFRPTKRFDRIISIFPRIAEKVPSAELVAAGGVRLRGCSEYGQSLLRLINSSPSRDRIKILRGPFSQEVFDTILSAADVVILPYEIGAQSGILAHCLAFGKPVVLSPLSSFQAMVNKVNCGFIAYSDQDFVDYIVKIISHPGLAESLSKNAKDYVKKHLSWKIVAEKHMEIYGRIVRILSRAEGAKVPANFP</sequence>
<dbReference type="Pfam" id="PF13439">
    <property type="entry name" value="Glyco_transf_4"/>
    <property type="match status" value="1"/>
</dbReference>
<feature type="domain" description="Glycosyl transferase family 1" evidence="2">
    <location>
        <begin position="183"/>
        <end position="351"/>
    </location>
</feature>
<dbReference type="Gene3D" id="3.40.50.2000">
    <property type="entry name" value="Glycogen Phosphorylase B"/>
    <property type="match status" value="2"/>
</dbReference>
<evidence type="ECO:0000259" key="2">
    <source>
        <dbReference type="Pfam" id="PF00534"/>
    </source>
</evidence>
<dbReference type="GO" id="GO:0016757">
    <property type="term" value="F:glycosyltransferase activity"/>
    <property type="evidence" value="ECO:0007669"/>
    <property type="project" value="InterPro"/>
</dbReference>
<dbReference type="Pfam" id="PF00534">
    <property type="entry name" value="Glycos_transf_1"/>
    <property type="match status" value="1"/>
</dbReference>
<name>A0A523TIJ2_UNCAE</name>
<keyword evidence="1 4" id="KW-0808">Transferase</keyword>
<dbReference type="Proteomes" id="UP000316517">
    <property type="component" value="Unassembled WGS sequence"/>
</dbReference>
<organism evidence="4 5">
    <name type="scientific">Aerophobetes bacterium</name>
    <dbReference type="NCBI Taxonomy" id="2030807"/>
    <lineage>
        <taxon>Bacteria</taxon>
        <taxon>Candidatus Aerophobota</taxon>
    </lineage>
</organism>
<dbReference type="AlphaFoldDB" id="A0A523TIJ2"/>
<proteinExistence type="predicted"/>
<comment type="caution">
    <text evidence="4">The sequence shown here is derived from an EMBL/GenBank/DDBJ whole genome shotgun (WGS) entry which is preliminary data.</text>
</comment>
<evidence type="ECO:0000313" key="5">
    <source>
        <dbReference type="Proteomes" id="UP000316517"/>
    </source>
</evidence>
<accession>A0A523TIJ2</accession>
<dbReference type="PANTHER" id="PTHR46401">
    <property type="entry name" value="GLYCOSYLTRANSFERASE WBBK-RELATED"/>
    <property type="match status" value="1"/>
</dbReference>
<protein>
    <submittedName>
        <fullName evidence="4">Glycosyltransferase</fullName>
    </submittedName>
</protein>
<gene>
    <name evidence="4" type="ORF">E3J68_00905</name>
</gene>
<dbReference type="InterPro" id="IPR001296">
    <property type="entry name" value="Glyco_trans_1"/>
</dbReference>
<evidence type="ECO:0000259" key="3">
    <source>
        <dbReference type="Pfam" id="PF13439"/>
    </source>
</evidence>